<dbReference type="GO" id="GO:0000724">
    <property type="term" value="P:double-strand break repair via homologous recombination"/>
    <property type="evidence" value="ECO:0007669"/>
    <property type="project" value="InterPro"/>
</dbReference>
<dbReference type="Proteomes" id="UP000565441">
    <property type="component" value="Unassembled WGS sequence"/>
</dbReference>
<dbReference type="GO" id="GO:0000400">
    <property type="term" value="F:four-way junction DNA binding"/>
    <property type="evidence" value="ECO:0007669"/>
    <property type="project" value="TreeGrafter"/>
</dbReference>
<dbReference type="GO" id="GO:0005657">
    <property type="term" value="C:replication fork"/>
    <property type="evidence" value="ECO:0007669"/>
    <property type="project" value="InterPro"/>
</dbReference>
<dbReference type="EMBL" id="JAACJP010000023">
    <property type="protein sequence ID" value="KAF5377455.1"/>
    <property type="molecule type" value="Genomic_DNA"/>
</dbReference>
<organism evidence="1 2">
    <name type="scientific">Tricholomella constricta</name>
    <dbReference type="NCBI Taxonomy" id="117010"/>
    <lineage>
        <taxon>Eukaryota</taxon>
        <taxon>Fungi</taxon>
        <taxon>Dikarya</taxon>
        <taxon>Basidiomycota</taxon>
        <taxon>Agaricomycotina</taxon>
        <taxon>Agaricomycetes</taxon>
        <taxon>Agaricomycetidae</taxon>
        <taxon>Agaricales</taxon>
        <taxon>Tricholomatineae</taxon>
        <taxon>Lyophyllaceae</taxon>
        <taxon>Tricholomella</taxon>
    </lineage>
</organism>
<dbReference type="PANTHER" id="PTHR46644:SF2">
    <property type="entry name" value="DNA REPAIR PROTEIN XRCC2"/>
    <property type="match status" value="1"/>
</dbReference>
<gene>
    <name evidence="1" type="ORF">D9615_005308</name>
</gene>
<evidence type="ECO:0000313" key="1">
    <source>
        <dbReference type="EMBL" id="KAF5377455.1"/>
    </source>
</evidence>
<dbReference type="GO" id="GO:0042148">
    <property type="term" value="P:DNA strand invasion"/>
    <property type="evidence" value="ECO:0007669"/>
    <property type="project" value="TreeGrafter"/>
</dbReference>
<reference evidence="1 2" key="1">
    <citation type="journal article" date="2020" name="ISME J.">
        <title>Uncovering the hidden diversity of litter-decomposition mechanisms in mushroom-forming fungi.</title>
        <authorList>
            <person name="Floudas D."/>
            <person name="Bentzer J."/>
            <person name="Ahren D."/>
            <person name="Johansson T."/>
            <person name="Persson P."/>
            <person name="Tunlid A."/>
        </authorList>
    </citation>
    <scope>NUCLEOTIDE SEQUENCE [LARGE SCALE GENOMIC DNA]</scope>
    <source>
        <strain evidence="1 2">CBS 661.87</strain>
    </source>
</reference>
<comment type="caution">
    <text evidence="1">The sequence shown here is derived from an EMBL/GenBank/DDBJ whole genome shotgun (WGS) entry which is preliminary data.</text>
</comment>
<dbReference type="GO" id="GO:0005815">
    <property type="term" value="C:microtubule organizing center"/>
    <property type="evidence" value="ECO:0007669"/>
    <property type="project" value="TreeGrafter"/>
</dbReference>
<evidence type="ECO:0000313" key="2">
    <source>
        <dbReference type="Proteomes" id="UP000565441"/>
    </source>
</evidence>
<dbReference type="AlphaFoldDB" id="A0A8H5H6E6"/>
<dbReference type="Gene3D" id="3.40.50.300">
    <property type="entry name" value="P-loop containing nucleotide triphosphate hydrolases"/>
    <property type="match status" value="1"/>
</dbReference>
<sequence length="374" mass="41461">MTDKHCNWHANVLVPIHMLHHIYSDSLAHLLTSVLSKSHFTPVFLSSHSSHLTLAFTASVLGLTHIRALDAHLFSTAKNSSSLSSLNHGDVIEIQGAPSSGKTHLLYHLLINCITPSGHHSINLGGWDKAAVVFDMDHSFDIVRFNRLLQGRLTRLMGGSASAIEAIAQRSLEKLRIFRPCSSSQLAVTISHLAEYQSTHLPNEEIGIVAIDSMSAHYWPDRFFAEQIRTAAASPEHPRNVDIPPLQHVLLALESFRRSHGPVILLTNWGLHLVSNSNPILYRQHLHPFPAPFPHSHPPTPHHDVNATIPQENLLRLTCHITLHQDMSRASGAVSKEVSWDMEESAIVGLVRTPNHPTVHKFLLSITGDDILTN</sequence>
<accession>A0A8H5H6E6</accession>
<dbReference type="InterPro" id="IPR027417">
    <property type="entry name" value="P-loop_NTPase"/>
</dbReference>
<dbReference type="GO" id="GO:0033063">
    <property type="term" value="C:Rad51B-Rad51C-Rad51D-XRCC2 complex"/>
    <property type="evidence" value="ECO:0007669"/>
    <property type="project" value="InterPro"/>
</dbReference>
<name>A0A8H5H6E6_9AGAR</name>
<protein>
    <recommendedName>
        <fullName evidence="3">DNA recombination and repair protein Rad51-like C-terminal domain-containing protein</fullName>
    </recommendedName>
</protein>
<evidence type="ECO:0008006" key="3">
    <source>
        <dbReference type="Google" id="ProtNLM"/>
    </source>
</evidence>
<proteinExistence type="predicted"/>
<dbReference type="OrthoDB" id="420422at2759"/>
<dbReference type="CDD" id="cd19490">
    <property type="entry name" value="XRCC2"/>
    <property type="match status" value="1"/>
</dbReference>
<dbReference type="SUPFAM" id="SSF52540">
    <property type="entry name" value="P-loop containing nucleoside triphosphate hydrolases"/>
    <property type="match status" value="1"/>
</dbReference>
<keyword evidence="2" id="KW-1185">Reference proteome</keyword>
<dbReference type="PANTHER" id="PTHR46644">
    <property type="entry name" value="DNA REPAIR PROTEIN XRCC2"/>
    <property type="match status" value="1"/>
</dbReference>
<dbReference type="InterPro" id="IPR030547">
    <property type="entry name" value="XRCC2"/>
</dbReference>